<gene>
    <name evidence="7" type="ORF">SEMRO_1948_G307210.1</name>
</gene>
<dbReference type="AlphaFoldDB" id="A0A9N8EVI9"/>
<evidence type="ECO:0000256" key="5">
    <source>
        <dbReference type="ARBA" id="ARBA00023180"/>
    </source>
</evidence>
<dbReference type="Gene3D" id="3.40.50.1820">
    <property type="entry name" value="alpha/beta hydrolase"/>
    <property type="match status" value="1"/>
</dbReference>
<dbReference type="Proteomes" id="UP001153069">
    <property type="component" value="Unassembled WGS sequence"/>
</dbReference>
<organism evidence="7 8">
    <name type="scientific">Seminavis robusta</name>
    <dbReference type="NCBI Taxonomy" id="568900"/>
    <lineage>
        <taxon>Eukaryota</taxon>
        <taxon>Sar</taxon>
        <taxon>Stramenopiles</taxon>
        <taxon>Ochrophyta</taxon>
        <taxon>Bacillariophyta</taxon>
        <taxon>Bacillariophyceae</taxon>
        <taxon>Bacillariophycidae</taxon>
        <taxon>Naviculales</taxon>
        <taxon>Naviculaceae</taxon>
        <taxon>Seminavis</taxon>
    </lineage>
</organism>
<dbReference type="InterPro" id="IPR008758">
    <property type="entry name" value="Peptidase_S28"/>
</dbReference>
<dbReference type="InterPro" id="IPR042269">
    <property type="entry name" value="Ser_carbopepase_S28_SKS"/>
</dbReference>
<dbReference type="InterPro" id="IPR029058">
    <property type="entry name" value="AB_hydrolase_fold"/>
</dbReference>
<dbReference type="Pfam" id="PF05577">
    <property type="entry name" value="Peptidase_S28"/>
    <property type="match status" value="1"/>
</dbReference>
<feature type="region of interest" description="Disordered" evidence="6">
    <location>
        <begin position="1"/>
        <end position="25"/>
    </location>
</feature>
<evidence type="ECO:0000256" key="2">
    <source>
        <dbReference type="ARBA" id="ARBA00022670"/>
    </source>
</evidence>
<keyword evidence="5" id="KW-0325">Glycoprotein</keyword>
<comment type="similarity">
    <text evidence="1">Belongs to the peptidase S28 family.</text>
</comment>
<reference evidence="7" key="1">
    <citation type="submission" date="2020-06" db="EMBL/GenBank/DDBJ databases">
        <authorList>
            <consortium name="Plant Systems Biology data submission"/>
        </authorList>
    </citation>
    <scope>NUCLEOTIDE SEQUENCE</scope>
    <source>
        <strain evidence="7">D6</strain>
    </source>
</reference>
<keyword evidence="8" id="KW-1185">Reference proteome</keyword>
<evidence type="ECO:0000313" key="8">
    <source>
        <dbReference type="Proteomes" id="UP001153069"/>
    </source>
</evidence>
<keyword evidence="3" id="KW-0732">Signal</keyword>
<sequence>MEAAGVGYGSTDNGRDSSWEFPRRDDEVGRPPIFRQIAIGSFCLALVLGLIASQHQRPAILPETLKTGSMVTDNSEAEIGSISRAESHDEYYLHDPSKALFFPQIVDHSKPSSGTFQQRYYENRNYWRGPGHPIFLIFGGEGPLEGILYPFVSEVLAKRFGAVTLNEEHRYFGVSFPVEQPTPKEIAEQLTPRQTLQDVVNLIQYKQRELGCGPRGSPTYCPVMTVGASYAGLLSVLARKTYPDVVDIGYGGSPCLFLFGHRVSPYHYYEQITLVAERISPGCPDAVRDFVEDTQERLQSIKTGSQDIMHEAKEYGICPHTLPKDMDGPGLAEFLIGITVSYFGNTLMDYYPPGPEAQFYQGCKILQDQSQTFPERINAYIQAMTKKSQCLSIDEYDEEQDDLWGAVCCYLNPQIGKSNATMWPPAEYHLQDDEEYCRENYGIDLDPHYLDKEFGLNDLSGVTRLILTNGANDGWFPLSYTEPLRDNPDIAVFTMENGVHHSELTHQLQVDTPDVERAHQQISDQIAVWLNEIFQNNN</sequence>
<accession>A0A9N8EVI9</accession>
<name>A0A9N8EVI9_9STRA</name>
<dbReference type="GO" id="GO:0070008">
    <property type="term" value="F:serine-type exopeptidase activity"/>
    <property type="evidence" value="ECO:0007669"/>
    <property type="project" value="InterPro"/>
</dbReference>
<comment type="caution">
    <text evidence="7">The sequence shown here is derived from an EMBL/GenBank/DDBJ whole genome shotgun (WGS) entry which is preliminary data.</text>
</comment>
<keyword evidence="2 7" id="KW-0645">Protease</keyword>
<protein>
    <submittedName>
        <fullName evidence="7">Serine protease</fullName>
    </submittedName>
</protein>
<evidence type="ECO:0000256" key="3">
    <source>
        <dbReference type="ARBA" id="ARBA00022729"/>
    </source>
</evidence>
<evidence type="ECO:0000256" key="4">
    <source>
        <dbReference type="ARBA" id="ARBA00022801"/>
    </source>
</evidence>
<dbReference type="PANTHER" id="PTHR11010:SF38">
    <property type="entry name" value="LYSOSOMAL PRO-X CARBOXYPEPTIDASE"/>
    <property type="match status" value="1"/>
</dbReference>
<feature type="compositionally biased region" description="Basic and acidic residues" evidence="6">
    <location>
        <begin position="13"/>
        <end position="25"/>
    </location>
</feature>
<evidence type="ECO:0000313" key="7">
    <source>
        <dbReference type="EMBL" id="CAB9527145.1"/>
    </source>
</evidence>
<dbReference type="SUPFAM" id="SSF53474">
    <property type="entry name" value="alpha/beta-Hydrolases"/>
    <property type="match status" value="1"/>
</dbReference>
<evidence type="ECO:0000256" key="1">
    <source>
        <dbReference type="ARBA" id="ARBA00011079"/>
    </source>
</evidence>
<proteinExistence type="inferred from homology"/>
<dbReference type="GO" id="GO:0006508">
    <property type="term" value="P:proteolysis"/>
    <property type="evidence" value="ECO:0007669"/>
    <property type="project" value="UniProtKB-KW"/>
</dbReference>
<dbReference type="OrthoDB" id="1735038at2759"/>
<dbReference type="GO" id="GO:0008239">
    <property type="term" value="F:dipeptidyl-peptidase activity"/>
    <property type="evidence" value="ECO:0007669"/>
    <property type="project" value="TreeGrafter"/>
</dbReference>
<dbReference type="EMBL" id="CAICTM010001946">
    <property type="protein sequence ID" value="CAB9527145.1"/>
    <property type="molecule type" value="Genomic_DNA"/>
</dbReference>
<evidence type="ECO:0000256" key="6">
    <source>
        <dbReference type="SAM" id="MobiDB-lite"/>
    </source>
</evidence>
<dbReference type="Gene3D" id="1.20.120.980">
    <property type="entry name" value="Serine carboxypeptidase S28, SKS domain"/>
    <property type="match status" value="1"/>
</dbReference>
<keyword evidence="4" id="KW-0378">Hydrolase</keyword>
<dbReference type="PANTHER" id="PTHR11010">
    <property type="entry name" value="PROTEASE S28 PRO-X CARBOXYPEPTIDASE-RELATED"/>
    <property type="match status" value="1"/>
</dbReference>